<evidence type="ECO:0000256" key="5">
    <source>
        <dbReference type="ARBA" id="ARBA00023136"/>
    </source>
</evidence>
<dbReference type="EMBL" id="FXWL01000002">
    <property type="protein sequence ID" value="SMQ76531.1"/>
    <property type="molecule type" value="Genomic_DNA"/>
</dbReference>
<evidence type="ECO:0000313" key="8">
    <source>
        <dbReference type="Proteomes" id="UP000194469"/>
    </source>
</evidence>
<dbReference type="AlphaFoldDB" id="A0A1Y6FST8"/>
<gene>
    <name evidence="7" type="ORF">SAMN06295984_1971</name>
</gene>
<dbReference type="PANTHER" id="PTHR30213">
    <property type="entry name" value="INNER MEMBRANE PROTEIN YHJD"/>
    <property type="match status" value="1"/>
</dbReference>
<dbReference type="RefSeq" id="WP_381425813.1">
    <property type="nucleotide sequence ID" value="NZ_JBHSOX010000006.1"/>
</dbReference>
<accession>A0A1Y6FST8</accession>
<dbReference type="PIRSF" id="PIRSF035875">
    <property type="entry name" value="RNase_BN"/>
    <property type="match status" value="1"/>
</dbReference>
<organism evidence="7 8">
    <name type="scientific">Sphingopyxis terrae subsp. ummariensis</name>
    <dbReference type="NCBI Taxonomy" id="429001"/>
    <lineage>
        <taxon>Bacteria</taxon>
        <taxon>Pseudomonadati</taxon>
        <taxon>Pseudomonadota</taxon>
        <taxon>Alphaproteobacteria</taxon>
        <taxon>Sphingomonadales</taxon>
        <taxon>Sphingomonadaceae</taxon>
        <taxon>Sphingopyxis</taxon>
    </lineage>
</organism>
<name>A0A1Y6FST8_9SPHN</name>
<feature type="transmembrane region" description="Helical" evidence="6">
    <location>
        <begin position="156"/>
        <end position="179"/>
    </location>
</feature>
<sequence length="332" mass="35138">MDMTGPMPPAIARGAAAPSPAAYSNRAWRAIASRVWRNSGRRHLGLMSAGVAFYAFLSFVPLLAALVMIYALFADPEAVARHMHFAFEALPRDAARIIADQLATLTEDQTDQKGLGLIVALALSIVSASRAARAMMDALNVIYEQTECRSLIRSTLISAALVVAALVTALVGLAAAGLVGYARGLIGSGGAFFGGTAQVAAWLIAALLCSLLLASVYRFAPDRADARWRWLSLGAAMGTLMWLAATFGFGLYAANFARYEVTYGSLGAVVALLMWLFVSAYAVLLGALINAEAERQTARDTTTGRPLPMGRRGATMADMSSAIGTPSVRQRE</sequence>
<evidence type="ECO:0000256" key="1">
    <source>
        <dbReference type="ARBA" id="ARBA00004651"/>
    </source>
</evidence>
<feature type="transmembrane region" description="Helical" evidence="6">
    <location>
        <begin position="231"/>
        <end position="254"/>
    </location>
</feature>
<dbReference type="InterPro" id="IPR017039">
    <property type="entry name" value="Virul_fac_BrkB"/>
</dbReference>
<keyword evidence="2" id="KW-1003">Cell membrane</keyword>
<evidence type="ECO:0000256" key="2">
    <source>
        <dbReference type="ARBA" id="ARBA00022475"/>
    </source>
</evidence>
<protein>
    <submittedName>
        <fullName evidence="7">Membrane protein</fullName>
    </submittedName>
</protein>
<proteinExistence type="predicted"/>
<dbReference type="NCBIfam" id="TIGR00765">
    <property type="entry name" value="yihY_not_rbn"/>
    <property type="match status" value="1"/>
</dbReference>
<comment type="subcellular location">
    <subcellularLocation>
        <location evidence="1">Cell membrane</location>
        <topology evidence="1">Multi-pass membrane protein</topology>
    </subcellularLocation>
</comment>
<evidence type="ECO:0000313" key="7">
    <source>
        <dbReference type="EMBL" id="SMQ76531.1"/>
    </source>
</evidence>
<feature type="transmembrane region" description="Helical" evidence="6">
    <location>
        <begin position="44"/>
        <end position="73"/>
    </location>
</feature>
<dbReference type="Pfam" id="PF03631">
    <property type="entry name" value="Virul_fac_BrkB"/>
    <property type="match status" value="1"/>
</dbReference>
<keyword evidence="8" id="KW-1185">Reference proteome</keyword>
<evidence type="ECO:0000256" key="3">
    <source>
        <dbReference type="ARBA" id="ARBA00022692"/>
    </source>
</evidence>
<keyword evidence="5 6" id="KW-0472">Membrane</keyword>
<evidence type="ECO:0000256" key="4">
    <source>
        <dbReference type="ARBA" id="ARBA00022989"/>
    </source>
</evidence>
<feature type="transmembrane region" description="Helical" evidence="6">
    <location>
        <begin position="266"/>
        <end position="289"/>
    </location>
</feature>
<dbReference type="PANTHER" id="PTHR30213:SF0">
    <property type="entry name" value="UPF0761 MEMBRANE PROTEIN YIHY"/>
    <property type="match status" value="1"/>
</dbReference>
<dbReference type="GO" id="GO:0005886">
    <property type="term" value="C:plasma membrane"/>
    <property type="evidence" value="ECO:0007669"/>
    <property type="project" value="UniProtKB-SubCell"/>
</dbReference>
<feature type="transmembrane region" description="Helical" evidence="6">
    <location>
        <begin position="199"/>
        <end position="219"/>
    </location>
</feature>
<evidence type="ECO:0000256" key="6">
    <source>
        <dbReference type="SAM" id="Phobius"/>
    </source>
</evidence>
<reference evidence="8" key="1">
    <citation type="submission" date="2017-04" db="EMBL/GenBank/DDBJ databases">
        <authorList>
            <person name="Varghese N."/>
            <person name="Submissions S."/>
        </authorList>
    </citation>
    <scope>NUCLEOTIDE SEQUENCE [LARGE SCALE GENOMIC DNA]</scope>
    <source>
        <strain evidence="8">UI2</strain>
    </source>
</reference>
<keyword evidence="3 6" id="KW-0812">Transmembrane</keyword>
<dbReference type="Proteomes" id="UP000194469">
    <property type="component" value="Unassembled WGS sequence"/>
</dbReference>
<keyword evidence="4 6" id="KW-1133">Transmembrane helix</keyword>